<dbReference type="InterPro" id="IPR027417">
    <property type="entry name" value="P-loop_NTPase"/>
</dbReference>
<evidence type="ECO:0000256" key="7">
    <source>
        <dbReference type="ARBA" id="ARBA00047615"/>
    </source>
</evidence>
<keyword evidence="3 10" id="KW-0808">Transferase</keyword>
<keyword evidence="5 10" id="KW-0418">Kinase</keyword>
<dbReference type="PANTHER" id="PTHR21299:SF2">
    <property type="entry name" value="CYTIDYLATE KINASE"/>
    <property type="match status" value="1"/>
</dbReference>
<evidence type="ECO:0000259" key="9">
    <source>
        <dbReference type="Pfam" id="PF02224"/>
    </source>
</evidence>
<dbReference type="EMBL" id="UOFI01000075">
    <property type="protein sequence ID" value="VAW66404.1"/>
    <property type="molecule type" value="Genomic_DNA"/>
</dbReference>
<dbReference type="Gene3D" id="3.40.50.300">
    <property type="entry name" value="P-loop containing nucleotide triphosphate hydrolases"/>
    <property type="match status" value="1"/>
</dbReference>
<sequence>MSIKPVPVITIDGPSGAGKGTIAQQLARDLGFYILDSGSLYRLTALASQNDGVSVDDEAALAAIALNLDVVFKPGSDSGDGGLRILLRGEDVSEAIRLEAMGMRASKIAAVVPVREALLQRQRDFSVAPGLVADGRDMGTTVFPQAVLKVFMTASPEERAERRLKQLKEKGINANIAALVTDLKLRDEQDANRAVSPLKPADDAVLLDTTQMSIQDVSRKVLDMARQRL</sequence>
<feature type="domain" description="Cytidylate kinase" evidence="9">
    <location>
        <begin position="9"/>
        <end position="226"/>
    </location>
</feature>
<dbReference type="GO" id="GO:0036431">
    <property type="term" value="F:dCMP kinase activity"/>
    <property type="evidence" value="ECO:0007669"/>
    <property type="project" value="InterPro"/>
</dbReference>
<dbReference type="NCBIfam" id="TIGR00017">
    <property type="entry name" value="cmk"/>
    <property type="match status" value="1"/>
</dbReference>
<dbReference type="EC" id="2.7.4.25" evidence="2"/>
<dbReference type="GO" id="GO:0015949">
    <property type="term" value="P:nucleobase-containing small molecule interconversion"/>
    <property type="evidence" value="ECO:0007669"/>
    <property type="project" value="TreeGrafter"/>
</dbReference>
<comment type="similarity">
    <text evidence="1">Belongs to the cytidylate kinase family. Type 1 subfamily.</text>
</comment>
<evidence type="ECO:0000256" key="6">
    <source>
        <dbReference type="ARBA" id="ARBA00022840"/>
    </source>
</evidence>
<dbReference type="HAMAP" id="MF_00238">
    <property type="entry name" value="Cytidyl_kinase_type1"/>
    <property type="match status" value="1"/>
</dbReference>
<evidence type="ECO:0000256" key="8">
    <source>
        <dbReference type="ARBA" id="ARBA00048478"/>
    </source>
</evidence>
<protein>
    <recommendedName>
        <fullName evidence="2">(d)CMP kinase</fullName>
        <ecNumber evidence="2">2.7.4.25</ecNumber>
    </recommendedName>
</protein>
<dbReference type="SUPFAM" id="SSF52540">
    <property type="entry name" value="P-loop containing nucleoside triphosphate hydrolases"/>
    <property type="match status" value="1"/>
</dbReference>
<dbReference type="GO" id="GO:0005829">
    <property type="term" value="C:cytosol"/>
    <property type="evidence" value="ECO:0007669"/>
    <property type="project" value="TreeGrafter"/>
</dbReference>
<comment type="catalytic activity">
    <reaction evidence="8">
        <text>CMP + ATP = CDP + ADP</text>
        <dbReference type="Rhea" id="RHEA:11600"/>
        <dbReference type="ChEBI" id="CHEBI:30616"/>
        <dbReference type="ChEBI" id="CHEBI:58069"/>
        <dbReference type="ChEBI" id="CHEBI:60377"/>
        <dbReference type="ChEBI" id="CHEBI:456216"/>
        <dbReference type="EC" id="2.7.4.25"/>
    </reaction>
</comment>
<dbReference type="CDD" id="cd02020">
    <property type="entry name" value="CMPK"/>
    <property type="match status" value="1"/>
</dbReference>
<name>A0A3B0YCH8_9ZZZZ</name>
<dbReference type="InterPro" id="IPR003136">
    <property type="entry name" value="Cytidylate_kin"/>
</dbReference>
<dbReference type="GO" id="GO:0036430">
    <property type="term" value="F:CMP kinase activity"/>
    <property type="evidence" value="ECO:0007669"/>
    <property type="project" value="RHEA"/>
</dbReference>
<reference evidence="10" key="1">
    <citation type="submission" date="2018-06" db="EMBL/GenBank/DDBJ databases">
        <authorList>
            <person name="Zhirakovskaya E."/>
        </authorList>
    </citation>
    <scope>NUCLEOTIDE SEQUENCE</scope>
</reference>
<evidence type="ECO:0000256" key="1">
    <source>
        <dbReference type="ARBA" id="ARBA00009427"/>
    </source>
</evidence>
<evidence type="ECO:0000256" key="5">
    <source>
        <dbReference type="ARBA" id="ARBA00022777"/>
    </source>
</evidence>
<evidence type="ECO:0000313" key="10">
    <source>
        <dbReference type="EMBL" id="VAW66404.1"/>
    </source>
</evidence>
<dbReference type="InterPro" id="IPR011994">
    <property type="entry name" value="Cytidylate_kinase_dom"/>
</dbReference>
<gene>
    <name evidence="10" type="ORF">MNBD_GAMMA09-339</name>
</gene>
<accession>A0A3B0YCH8</accession>
<dbReference type="PANTHER" id="PTHR21299">
    <property type="entry name" value="CYTIDYLATE KINASE/PANTOATE-BETA-ALANINE LIGASE"/>
    <property type="match status" value="1"/>
</dbReference>
<evidence type="ECO:0000256" key="3">
    <source>
        <dbReference type="ARBA" id="ARBA00022679"/>
    </source>
</evidence>
<evidence type="ECO:0000256" key="2">
    <source>
        <dbReference type="ARBA" id="ARBA00012906"/>
    </source>
</evidence>
<keyword evidence="6" id="KW-0067">ATP-binding</keyword>
<evidence type="ECO:0000256" key="4">
    <source>
        <dbReference type="ARBA" id="ARBA00022741"/>
    </source>
</evidence>
<dbReference type="Pfam" id="PF02224">
    <property type="entry name" value="Cytidylate_kin"/>
    <property type="match status" value="1"/>
</dbReference>
<dbReference type="GO" id="GO:0005524">
    <property type="term" value="F:ATP binding"/>
    <property type="evidence" value="ECO:0007669"/>
    <property type="project" value="UniProtKB-KW"/>
</dbReference>
<organism evidence="10">
    <name type="scientific">hydrothermal vent metagenome</name>
    <dbReference type="NCBI Taxonomy" id="652676"/>
    <lineage>
        <taxon>unclassified sequences</taxon>
        <taxon>metagenomes</taxon>
        <taxon>ecological metagenomes</taxon>
    </lineage>
</organism>
<keyword evidence="4" id="KW-0547">Nucleotide-binding</keyword>
<comment type="catalytic activity">
    <reaction evidence="7">
        <text>dCMP + ATP = dCDP + ADP</text>
        <dbReference type="Rhea" id="RHEA:25094"/>
        <dbReference type="ChEBI" id="CHEBI:30616"/>
        <dbReference type="ChEBI" id="CHEBI:57566"/>
        <dbReference type="ChEBI" id="CHEBI:58593"/>
        <dbReference type="ChEBI" id="CHEBI:456216"/>
        <dbReference type="EC" id="2.7.4.25"/>
    </reaction>
</comment>
<dbReference type="AlphaFoldDB" id="A0A3B0YCH8"/>
<proteinExistence type="inferred from homology"/>